<dbReference type="CDD" id="cd06550">
    <property type="entry name" value="TM_ABC_iron-siderophores_like"/>
    <property type="match status" value="1"/>
</dbReference>
<comment type="similarity">
    <text evidence="2">Belongs to the binding-protein-dependent transport system permease family. FecCD subfamily.</text>
</comment>
<feature type="transmembrane region" description="Helical" evidence="8">
    <location>
        <begin position="183"/>
        <end position="202"/>
    </location>
</feature>
<evidence type="ECO:0000256" key="5">
    <source>
        <dbReference type="ARBA" id="ARBA00022692"/>
    </source>
</evidence>
<dbReference type="GO" id="GO:0033214">
    <property type="term" value="P:siderophore-iron import into cell"/>
    <property type="evidence" value="ECO:0007669"/>
    <property type="project" value="TreeGrafter"/>
</dbReference>
<comment type="caution">
    <text evidence="9">The sequence shown here is derived from an EMBL/GenBank/DDBJ whole genome shotgun (WGS) entry which is preliminary data.</text>
</comment>
<dbReference type="InterPro" id="IPR000522">
    <property type="entry name" value="ABC_transptr_permease_BtuC"/>
</dbReference>
<dbReference type="GO" id="GO:0022857">
    <property type="term" value="F:transmembrane transporter activity"/>
    <property type="evidence" value="ECO:0007669"/>
    <property type="project" value="InterPro"/>
</dbReference>
<evidence type="ECO:0000313" key="10">
    <source>
        <dbReference type="Proteomes" id="UP000288623"/>
    </source>
</evidence>
<feature type="transmembrane region" description="Helical" evidence="8">
    <location>
        <begin position="109"/>
        <end position="128"/>
    </location>
</feature>
<keyword evidence="10" id="KW-1185">Reference proteome</keyword>
<name>A0A433RR32_9BACL</name>
<keyword evidence="4" id="KW-1003">Cell membrane</keyword>
<sequence>MQSSVKKTNTIKILCLAVLAIISIAGFLFYNIQGSFSYAFPMRVYRVAAMVITAVAIAYATVMFQTVTRNRILTPSMIGVDSMYEVVQTVIYFFLGSASIFVVDRYLNFGTAILAMVLFALLLYRFLFRADKYPIFLLLLAGMIIGTLLGSLVSFLQVMIDPVEYLSLQNKLFASFTNVKSELVVISAVILIACFIYGAFLMRDLDVMNLGRDNAMNLGVSYDKMVLRVLILASILIATSTALVGPITFLGLIVSNLAYQFLVTYKHSILILGASLISIIALVGGQFLVLHVFNLNTTISVIINFVGGIYFIYLLLKQSKGVAG</sequence>
<reference evidence="9 10" key="1">
    <citation type="submission" date="2014-11" db="EMBL/GenBank/DDBJ databases">
        <title>Genome sequence and analysis of novel Kurthia sp.</title>
        <authorList>
            <person name="Lawson J.N."/>
            <person name="Gonzalez J.E."/>
            <person name="Rinauldi L."/>
            <person name="Xuan Z."/>
            <person name="Firman A."/>
            <person name="Shaddox L."/>
            <person name="Trudeau A."/>
            <person name="Shah S."/>
            <person name="Reiman D."/>
        </authorList>
    </citation>
    <scope>NUCLEOTIDE SEQUENCE [LARGE SCALE GENOMIC DNA]</scope>
    <source>
        <strain evidence="9 10">3B1D</strain>
    </source>
</reference>
<feature type="transmembrane region" description="Helical" evidence="8">
    <location>
        <begin position="83"/>
        <end position="103"/>
    </location>
</feature>
<dbReference type="GO" id="GO:0005886">
    <property type="term" value="C:plasma membrane"/>
    <property type="evidence" value="ECO:0007669"/>
    <property type="project" value="UniProtKB-SubCell"/>
</dbReference>
<organism evidence="9 10">
    <name type="scientific">Candidatus Kurthia intestinigallinarum</name>
    <dbReference type="NCBI Taxonomy" id="1562256"/>
    <lineage>
        <taxon>Bacteria</taxon>
        <taxon>Bacillati</taxon>
        <taxon>Bacillota</taxon>
        <taxon>Bacilli</taxon>
        <taxon>Bacillales</taxon>
        <taxon>Caryophanaceae</taxon>
        <taxon>Kurthia</taxon>
    </lineage>
</organism>
<dbReference type="Pfam" id="PF01032">
    <property type="entry name" value="FecCD"/>
    <property type="match status" value="1"/>
</dbReference>
<keyword evidence="7 8" id="KW-0472">Membrane</keyword>
<dbReference type="RefSeq" id="WP_126991503.1">
    <property type="nucleotide sequence ID" value="NZ_JTFC01000039.1"/>
</dbReference>
<protein>
    <submittedName>
        <fullName evidence="9">Iron ABC transporter permease</fullName>
    </submittedName>
</protein>
<evidence type="ECO:0000256" key="8">
    <source>
        <dbReference type="SAM" id="Phobius"/>
    </source>
</evidence>
<keyword evidence="5 8" id="KW-0812">Transmembrane</keyword>
<feature type="transmembrane region" description="Helical" evidence="8">
    <location>
        <begin position="269"/>
        <end position="293"/>
    </location>
</feature>
<keyword evidence="6 8" id="KW-1133">Transmembrane helix</keyword>
<dbReference type="Proteomes" id="UP000288623">
    <property type="component" value="Unassembled WGS sequence"/>
</dbReference>
<feature type="transmembrane region" description="Helical" evidence="8">
    <location>
        <begin position="44"/>
        <end position="62"/>
    </location>
</feature>
<evidence type="ECO:0000256" key="4">
    <source>
        <dbReference type="ARBA" id="ARBA00022475"/>
    </source>
</evidence>
<dbReference type="PANTHER" id="PTHR30472:SF19">
    <property type="entry name" value="PETROBACTIN IMPORT SYSTEM PERMEASE PROTEIN YCLO"/>
    <property type="match status" value="1"/>
</dbReference>
<evidence type="ECO:0000313" key="9">
    <source>
        <dbReference type="EMBL" id="RUS53245.1"/>
    </source>
</evidence>
<evidence type="ECO:0000256" key="3">
    <source>
        <dbReference type="ARBA" id="ARBA00022448"/>
    </source>
</evidence>
<dbReference type="OrthoDB" id="9796260at2"/>
<dbReference type="PANTHER" id="PTHR30472">
    <property type="entry name" value="FERRIC ENTEROBACTIN TRANSPORT SYSTEM PERMEASE PROTEIN"/>
    <property type="match status" value="1"/>
</dbReference>
<dbReference type="InterPro" id="IPR037294">
    <property type="entry name" value="ABC_BtuC-like"/>
</dbReference>
<gene>
    <name evidence="9" type="ORF">QI30_15445</name>
</gene>
<dbReference type="SUPFAM" id="SSF81345">
    <property type="entry name" value="ABC transporter involved in vitamin B12 uptake, BtuC"/>
    <property type="match status" value="1"/>
</dbReference>
<evidence type="ECO:0000256" key="1">
    <source>
        <dbReference type="ARBA" id="ARBA00004651"/>
    </source>
</evidence>
<dbReference type="EMBL" id="JTFC01000039">
    <property type="protein sequence ID" value="RUS53245.1"/>
    <property type="molecule type" value="Genomic_DNA"/>
</dbReference>
<comment type="subcellular location">
    <subcellularLocation>
        <location evidence="1">Cell membrane</location>
        <topology evidence="1">Multi-pass membrane protein</topology>
    </subcellularLocation>
</comment>
<proteinExistence type="inferred from homology"/>
<feature type="transmembrane region" description="Helical" evidence="8">
    <location>
        <begin position="135"/>
        <end position="160"/>
    </location>
</feature>
<keyword evidence="3" id="KW-0813">Transport</keyword>
<accession>A0A433RR32</accession>
<evidence type="ECO:0000256" key="2">
    <source>
        <dbReference type="ARBA" id="ARBA00007935"/>
    </source>
</evidence>
<feature type="transmembrane region" description="Helical" evidence="8">
    <location>
        <begin position="299"/>
        <end position="316"/>
    </location>
</feature>
<dbReference type="Gene3D" id="1.10.3470.10">
    <property type="entry name" value="ABC transporter involved in vitamin B12 uptake, BtuC"/>
    <property type="match status" value="1"/>
</dbReference>
<dbReference type="AlphaFoldDB" id="A0A433RR32"/>
<feature type="transmembrane region" description="Helical" evidence="8">
    <location>
        <begin position="12"/>
        <end position="32"/>
    </location>
</feature>
<evidence type="ECO:0000256" key="7">
    <source>
        <dbReference type="ARBA" id="ARBA00023136"/>
    </source>
</evidence>
<evidence type="ECO:0000256" key="6">
    <source>
        <dbReference type="ARBA" id="ARBA00022989"/>
    </source>
</evidence>